<feature type="chain" id="PRO_5047008722" description="FMN-binding protein" evidence="2">
    <location>
        <begin position="24"/>
        <end position="296"/>
    </location>
</feature>
<keyword evidence="4" id="KW-1185">Reference proteome</keyword>
<evidence type="ECO:0000256" key="1">
    <source>
        <dbReference type="SAM" id="MobiDB-lite"/>
    </source>
</evidence>
<comment type="caution">
    <text evidence="3">The sequence shown here is derived from an EMBL/GenBank/DDBJ whole genome shotgun (WGS) entry which is preliminary data.</text>
</comment>
<keyword evidence="2" id="KW-0732">Signal</keyword>
<dbReference type="Proteomes" id="UP000659344">
    <property type="component" value="Unassembled WGS sequence"/>
</dbReference>
<evidence type="ECO:0000256" key="2">
    <source>
        <dbReference type="SAM" id="SignalP"/>
    </source>
</evidence>
<evidence type="ECO:0000313" key="3">
    <source>
        <dbReference type="EMBL" id="GGH37999.1"/>
    </source>
</evidence>
<organism evidence="3 4">
    <name type="scientific">Paenibacillus segetis</name>
    <dbReference type="NCBI Taxonomy" id="1325360"/>
    <lineage>
        <taxon>Bacteria</taxon>
        <taxon>Bacillati</taxon>
        <taxon>Bacillota</taxon>
        <taxon>Bacilli</taxon>
        <taxon>Bacillales</taxon>
        <taxon>Paenibacillaceae</taxon>
        <taxon>Paenibacillus</taxon>
    </lineage>
</organism>
<evidence type="ECO:0000313" key="4">
    <source>
        <dbReference type="Proteomes" id="UP000659344"/>
    </source>
</evidence>
<feature type="signal peptide" evidence="2">
    <location>
        <begin position="1"/>
        <end position="23"/>
    </location>
</feature>
<feature type="compositionally biased region" description="Polar residues" evidence="1">
    <location>
        <begin position="32"/>
        <end position="47"/>
    </location>
</feature>
<dbReference type="Gene3D" id="3.90.1010.20">
    <property type="match status" value="2"/>
</dbReference>
<proteinExistence type="predicted"/>
<dbReference type="PROSITE" id="PS51257">
    <property type="entry name" value="PROKAR_LIPOPROTEIN"/>
    <property type="match status" value="1"/>
</dbReference>
<gene>
    <name evidence="3" type="ORF">GCM10008013_45790</name>
</gene>
<reference evidence="4" key="1">
    <citation type="journal article" date="2019" name="Int. J. Syst. Evol. Microbiol.">
        <title>The Global Catalogue of Microorganisms (GCM) 10K type strain sequencing project: providing services to taxonomists for standard genome sequencing and annotation.</title>
        <authorList>
            <consortium name="The Broad Institute Genomics Platform"/>
            <consortium name="The Broad Institute Genome Sequencing Center for Infectious Disease"/>
            <person name="Wu L."/>
            <person name="Ma J."/>
        </authorList>
    </citation>
    <scope>NUCLEOTIDE SEQUENCE [LARGE SCALE GENOMIC DNA]</scope>
    <source>
        <strain evidence="4">CGMCC 1.12769</strain>
    </source>
</reference>
<dbReference type="RefSeq" id="WP_188542211.1">
    <property type="nucleotide sequence ID" value="NZ_BMFT01000005.1"/>
</dbReference>
<feature type="region of interest" description="Disordered" evidence="1">
    <location>
        <begin position="27"/>
        <end position="50"/>
    </location>
</feature>
<evidence type="ECO:0008006" key="5">
    <source>
        <dbReference type="Google" id="ProtNLM"/>
    </source>
</evidence>
<protein>
    <recommendedName>
        <fullName evidence="5">FMN-binding protein</fullName>
    </recommendedName>
</protein>
<name>A0ABQ1YT95_9BACL</name>
<accession>A0ABQ1YT95</accession>
<dbReference type="EMBL" id="BMFT01000005">
    <property type="protein sequence ID" value="GGH37999.1"/>
    <property type="molecule type" value="Genomic_DNA"/>
</dbReference>
<sequence length="296" mass="31385">MKKASIILSSVLLLGLLAGCGSNNEGNKEANKATNAPAQTENSTNAPATEGKYQDGVYFAQGETDKDSGWRSFVKLTVAGGIITEAKWNATSATVPVDKVTYSEEGKYGMKAGGAQSEWHEQAAAVEKYLLDKQDPKDITLDQGKTDAISGVSIHVSDFFTLADAALTAGPIQVGPYKDGNYHAEAAAFDEHSGWKETADIVIAAGKIVNVDFSGVNDKGEDKKQNSIDGKYGMKAGGASSEWHEQAALAEQYLLDKQDPASLTFNEEGKTDAISGVSISLKSYYDLAAQALEQAK</sequence>